<dbReference type="Gene3D" id="3.40.50.720">
    <property type="entry name" value="NAD(P)-binding Rossmann-like Domain"/>
    <property type="match status" value="1"/>
</dbReference>
<proteinExistence type="predicted"/>
<accession>A0A1Y2DQD7</accession>
<comment type="caution">
    <text evidence="1">The sequence shown here is derived from an EMBL/GenBank/DDBJ whole genome shotgun (WGS) entry which is preliminary data.</text>
</comment>
<dbReference type="AlphaFoldDB" id="A0A1Y2DQD7"/>
<dbReference type="InterPro" id="IPR011032">
    <property type="entry name" value="GroES-like_sf"/>
</dbReference>
<dbReference type="InParanoid" id="A0A1Y2DQD7"/>
<reference evidence="1 2" key="1">
    <citation type="submission" date="2016-07" db="EMBL/GenBank/DDBJ databases">
        <title>Pervasive Adenine N6-methylation of Active Genes in Fungi.</title>
        <authorList>
            <consortium name="DOE Joint Genome Institute"/>
            <person name="Mondo S.J."/>
            <person name="Dannebaum R.O."/>
            <person name="Kuo R.C."/>
            <person name="Labutti K."/>
            <person name="Haridas S."/>
            <person name="Kuo A."/>
            <person name="Salamov A."/>
            <person name="Ahrendt S.R."/>
            <person name="Lipzen A."/>
            <person name="Sullivan W."/>
            <person name="Andreopoulos W.B."/>
            <person name="Clum A."/>
            <person name="Lindquist E."/>
            <person name="Daum C."/>
            <person name="Ramamoorthy G.K."/>
            <person name="Gryganskyi A."/>
            <person name="Culley D."/>
            <person name="Magnuson J.K."/>
            <person name="James T.Y."/>
            <person name="O'Malley M.A."/>
            <person name="Stajich J.E."/>
            <person name="Spatafora J.W."/>
            <person name="Visel A."/>
            <person name="Grigoriev I.V."/>
        </authorList>
    </citation>
    <scope>NUCLEOTIDE SEQUENCE [LARGE SCALE GENOMIC DNA]</scope>
    <source>
        <strain evidence="1 2">CBS 129021</strain>
    </source>
</reference>
<evidence type="ECO:0000313" key="1">
    <source>
        <dbReference type="EMBL" id="ORY61512.1"/>
    </source>
</evidence>
<sequence length="310" mass="33191">MHIAQVQSWPEGPRYVSVADPPAPTAGQTQLRVLAAGLHQVVRSRASGNHYSAKTLPHILGVDAVAKDEATGQLYYVMDFGDGNGTFRDYINVDKENNVVIPLPEGVDPINFAASVNPAMSSWMAITQRTDKLPKDFTVLILGATSASGRLAVYAAKALGAGKVVGAARSAETLKGVEGLDDSITFKDPITDTDFSQADADVILDYVFGDVAQHVLSTIKTKKPVQYVQIGTLSQEAEIDLSGPLLRSTNLTIRGAGPGSWRLSALVVELKTLVPVMAKWPQLGATVVPLRDIETAWSDRSIKGRIVYVP</sequence>
<dbReference type="InterPro" id="IPR051397">
    <property type="entry name" value="Zn-ADH-like_protein"/>
</dbReference>
<dbReference type="InterPro" id="IPR036291">
    <property type="entry name" value="NAD(P)-bd_dom_sf"/>
</dbReference>
<dbReference type="GO" id="GO:0016491">
    <property type="term" value="F:oxidoreductase activity"/>
    <property type="evidence" value="ECO:0007669"/>
    <property type="project" value="TreeGrafter"/>
</dbReference>
<keyword evidence="2" id="KW-1185">Reference proteome</keyword>
<protein>
    <submittedName>
        <fullName evidence="1">Quinone oxidoreductase</fullName>
    </submittedName>
</protein>
<dbReference type="PANTHER" id="PTHR43677:SF11">
    <property type="entry name" value="ZINC-CONTAINING ALCOHOL DEHYDROGENASE"/>
    <property type="match status" value="1"/>
</dbReference>
<dbReference type="SUPFAM" id="SSF50129">
    <property type="entry name" value="GroES-like"/>
    <property type="match status" value="1"/>
</dbReference>
<gene>
    <name evidence="1" type="ORF">BCR38DRAFT_459374</name>
</gene>
<dbReference type="SUPFAM" id="SSF51735">
    <property type="entry name" value="NAD(P)-binding Rossmann-fold domains"/>
    <property type="match status" value="1"/>
</dbReference>
<dbReference type="Gene3D" id="3.90.180.10">
    <property type="entry name" value="Medium-chain alcohol dehydrogenases, catalytic domain"/>
    <property type="match status" value="1"/>
</dbReference>
<organism evidence="1 2">
    <name type="scientific">Pseudomassariella vexata</name>
    <dbReference type="NCBI Taxonomy" id="1141098"/>
    <lineage>
        <taxon>Eukaryota</taxon>
        <taxon>Fungi</taxon>
        <taxon>Dikarya</taxon>
        <taxon>Ascomycota</taxon>
        <taxon>Pezizomycotina</taxon>
        <taxon>Sordariomycetes</taxon>
        <taxon>Xylariomycetidae</taxon>
        <taxon>Amphisphaeriales</taxon>
        <taxon>Pseudomassariaceae</taxon>
        <taxon>Pseudomassariella</taxon>
    </lineage>
</organism>
<dbReference type="OrthoDB" id="809632at2759"/>
<dbReference type="PANTHER" id="PTHR43677">
    <property type="entry name" value="SHORT-CHAIN DEHYDROGENASE/REDUCTASE"/>
    <property type="match status" value="1"/>
</dbReference>
<name>A0A1Y2DQD7_9PEZI</name>
<dbReference type="RefSeq" id="XP_040713589.1">
    <property type="nucleotide sequence ID" value="XM_040862279.1"/>
</dbReference>
<dbReference type="Proteomes" id="UP000193689">
    <property type="component" value="Unassembled WGS sequence"/>
</dbReference>
<evidence type="ECO:0000313" key="2">
    <source>
        <dbReference type="Proteomes" id="UP000193689"/>
    </source>
</evidence>
<dbReference type="STRING" id="1141098.A0A1Y2DQD7"/>
<dbReference type="EMBL" id="MCFJ01000010">
    <property type="protein sequence ID" value="ORY61512.1"/>
    <property type="molecule type" value="Genomic_DNA"/>
</dbReference>
<dbReference type="GeneID" id="63778491"/>